<dbReference type="RefSeq" id="WP_386409914.1">
    <property type="nucleotide sequence ID" value="NZ_JBHTJH010000017.1"/>
</dbReference>
<comment type="caution">
    <text evidence="1">The sequence shown here is derived from an EMBL/GenBank/DDBJ whole genome shotgun (WGS) entry which is preliminary data.</text>
</comment>
<evidence type="ECO:0000313" key="1">
    <source>
        <dbReference type="EMBL" id="MFD0863670.1"/>
    </source>
</evidence>
<dbReference type="InterPro" id="IPR016155">
    <property type="entry name" value="Mopterin_synth/thiamin_S_b"/>
</dbReference>
<dbReference type="CDD" id="cd00754">
    <property type="entry name" value="Ubl_MoaD"/>
    <property type="match status" value="1"/>
</dbReference>
<proteinExistence type="predicted"/>
<dbReference type="Gene3D" id="3.10.20.30">
    <property type="match status" value="1"/>
</dbReference>
<dbReference type="Proteomes" id="UP001596978">
    <property type="component" value="Unassembled WGS sequence"/>
</dbReference>
<organism evidence="1 2">
    <name type="scientific">Sungkyunkwania multivorans</name>
    <dbReference type="NCBI Taxonomy" id="1173618"/>
    <lineage>
        <taxon>Bacteria</taxon>
        <taxon>Pseudomonadati</taxon>
        <taxon>Bacteroidota</taxon>
        <taxon>Flavobacteriia</taxon>
        <taxon>Flavobacteriales</taxon>
        <taxon>Flavobacteriaceae</taxon>
        <taxon>Sungkyunkwania</taxon>
    </lineage>
</organism>
<dbReference type="Pfam" id="PF02597">
    <property type="entry name" value="ThiS"/>
    <property type="match status" value="1"/>
</dbReference>
<gene>
    <name evidence="1" type="ORF">ACFQ1M_15745</name>
</gene>
<name>A0ABW3D3P6_9FLAO</name>
<reference evidence="2" key="1">
    <citation type="journal article" date="2019" name="Int. J. Syst. Evol. Microbiol.">
        <title>The Global Catalogue of Microorganisms (GCM) 10K type strain sequencing project: providing services to taxonomists for standard genome sequencing and annotation.</title>
        <authorList>
            <consortium name="The Broad Institute Genomics Platform"/>
            <consortium name="The Broad Institute Genome Sequencing Center for Infectious Disease"/>
            <person name="Wu L."/>
            <person name="Ma J."/>
        </authorList>
    </citation>
    <scope>NUCLEOTIDE SEQUENCE [LARGE SCALE GENOMIC DNA]</scope>
    <source>
        <strain evidence="2">CCUG 62952</strain>
    </source>
</reference>
<sequence>MQLTIKYFGMVAEATNTDEDIIEVAPCQVSQLIDDLKKRYVALENIEFKVAVAQELVGDTFSVEEPTEIALLPPFAGG</sequence>
<accession>A0ABW3D3P6</accession>
<protein>
    <submittedName>
        <fullName evidence="1">MoaD/ThiS family protein</fullName>
    </submittedName>
</protein>
<dbReference type="SUPFAM" id="SSF54285">
    <property type="entry name" value="MoaD/ThiS"/>
    <property type="match status" value="1"/>
</dbReference>
<dbReference type="InterPro" id="IPR012675">
    <property type="entry name" value="Beta-grasp_dom_sf"/>
</dbReference>
<evidence type="ECO:0000313" key="2">
    <source>
        <dbReference type="Proteomes" id="UP001596978"/>
    </source>
</evidence>
<keyword evidence="2" id="KW-1185">Reference proteome</keyword>
<dbReference type="InterPro" id="IPR003749">
    <property type="entry name" value="ThiS/MoaD-like"/>
</dbReference>
<dbReference type="EMBL" id="JBHTJH010000017">
    <property type="protein sequence ID" value="MFD0863670.1"/>
    <property type="molecule type" value="Genomic_DNA"/>
</dbReference>